<organism evidence="2 3">
    <name type="scientific">Amborella trichopoda</name>
    <dbReference type="NCBI Taxonomy" id="13333"/>
    <lineage>
        <taxon>Eukaryota</taxon>
        <taxon>Viridiplantae</taxon>
        <taxon>Streptophyta</taxon>
        <taxon>Embryophyta</taxon>
        <taxon>Tracheophyta</taxon>
        <taxon>Spermatophyta</taxon>
        <taxon>Magnoliopsida</taxon>
        <taxon>Amborellales</taxon>
        <taxon>Amborellaceae</taxon>
        <taxon>Amborella</taxon>
    </lineage>
</organism>
<dbReference type="AlphaFoldDB" id="W1PXX4"/>
<name>W1PXX4_AMBTC</name>
<dbReference type="HOGENOM" id="CLU_2336424_0_0_1"/>
<reference evidence="3" key="1">
    <citation type="journal article" date="2013" name="Science">
        <title>The Amborella genome and the evolution of flowering plants.</title>
        <authorList>
            <consortium name="Amborella Genome Project"/>
        </authorList>
    </citation>
    <scope>NUCLEOTIDE SEQUENCE [LARGE SCALE GENOMIC DNA]</scope>
</reference>
<accession>W1PXX4</accession>
<dbReference type="Gramene" id="ERN12746">
    <property type="protein sequence ID" value="ERN12746"/>
    <property type="gene ID" value="AMTR_s00043p00158630"/>
</dbReference>
<feature type="region of interest" description="Disordered" evidence="1">
    <location>
        <begin position="1"/>
        <end position="64"/>
    </location>
</feature>
<feature type="compositionally biased region" description="Polar residues" evidence="1">
    <location>
        <begin position="1"/>
        <end position="10"/>
    </location>
</feature>
<evidence type="ECO:0000313" key="3">
    <source>
        <dbReference type="Proteomes" id="UP000017836"/>
    </source>
</evidence>
<dbReference type="EMBL" id="KI392605">
    <property type="protein sequence ID" value="ERN12746.1"/>
    <property type="molecule type" value="Genomic_DNA"/>
</dbReference>
<sequence>MKTTTSSEPNVLTKPVVTKKWTKRAASSPSAPPQTPPTLRKEADTPSRPKKRAKTYASPSLVMPSTVATPAQEIIVEATTVQITELDHGSESILPPFS</sequence>
<dbReference type="Proteomes" id="UP000017836">
    <property type="component" value="Unassembled WGS sequence"/>
</dbReference>
<protein>
    <submittedName>
        <fullName evidence="2">Uncharacterized protein</fullName>
    </submittedName>
</protein>
<gene>
    <name evidence="2" type="ORF">AMTR_s00043p00158630</name>
</gene>
<keyword evidence="3" id="KW-1185">Reference proteome</keyword>
<evidence type="ECO:0000313" key="2">
    <source>
        <dbReference type="EMBL" id="ERN12746.1"/>
    </source>
</evidence>
<proteinExistence type="predicted"/>
<evidence type="ECO:0000256" key="1">
    <source>
        <dbReference type="SAM" id="MobiDB-lite"/>
    </source>
</evidence>